<dbReference type="SUPFAM" id="SSF53335">
    <property type="entry name" value="S-adenosyl-L-methionine-dependent methyltransferases"/>
    <property type="match status" value="1"/>
</dbReference>
<evidence type="ECO:0000256" key="4">
    <source>
        <dbReference type="ARBA" id="ARBA00022691"/>
    </source>
</evidence>
<dbReference type="PANTHER" id="PTHR43667:SF2">
    <property type="entry name" value="FATTY ACID C-METHYL TRANSFERASE"/>
    <property type="match status" value="1"/>
</dbReference>
<dbReference type="GO" id="GO:0008610">
    <property type="term" value="P:lipid biosynthetic process"/>
    <property type="evidence" value="ECO:0007669"/>
    <property type="project" value="InterPro"/>
</dbReference>
<dbReference type="EMBL" id="MIYW01000013">
    <property type="protein sequence ID" value="OIR22202.1"/>
    <property type="molecule type" value="Genomic_DNA"/>
</dbReference>
<name>A0A1J5TMM1_9ARCH</name>
<keyword evidence="5" id="KW-0443">Lipid metabolism</keyword>
<dbReference type="InterPro" id="IPR050723">
    <property type="entry name" value="CFA/CMAS"/>
</dbReference>
<keyword evidence="4" id="KW-0949">S-adenosyl-L-methionine</keyword>
<reference evidence="6 7" key="1">
    <citation type="submission" date="2016-08" db="EMBL/GenBank/DDBJ databases">
        <title>New Insights into Marine Group III Euryarchaeota, from dark to light.</title>
        <authorList>
            <person name="Haro-Moreno J.M."/>
            <person name="Rodriguez-Valera F."/>
            <person name="Lopez-Garcia P."/>
            <person name="Moreira D."/>
            <person name="Martin-Cuadrado A.B."/>
        </authorList>
    </citation>
    <scope>NUCLEOTIDE SEQUENCE [LARGE SCALE GENOMIC DNA]</scope>
    <source>
        <strain evidence="6">CG-Epi5</strain>
    </source>
</reference>
<sequence length="394" mass="45229">MMLGGFYKKNLLSFLNKIEKGTITINDDFSRTFGSGEPKVTIEVVSPRFYRRTILGGDLGFAESYANGEWFTDNLTDLITILILNKDHLSGLDVKWSFITKILARLGHWRRKNTLTGSKKNIQEHYDLSNEMFMTFLDDTMTYSCGFFEGKKDSLYQAQINKIDKIIDKADIKEKHHILEIGSGWGALAKRAVERTGCKVTTITLSERQYSYVKNMIKNENLEDNIDIQLVDFRNVEGSYDRIVSVEMIEAIGYDLFNPYFDRIEKLMKPNGTAVIQAITYPDDNYDIYLKGCDFIQKFIFPGSLLPSVAAMKDSINLTNLKLDNIERIGAHYATTLNLWNKNFNNNIEEIKEMGFDQYFINLWNYYFSYCEAGFANDTIDDVQLVIKGGMANA</sequence>
<comment type="similarity">
    <text evidence="1">Belongs to the CFA/CMAS family.</text>
</comment>
<dbReference type="InterPro" id="IPR003333">
    <property type="entry name" value="CMAS"/>
</dbReference>
<dbReference type="AlphaFoldDB" id="A0A1J5TMM1"/>
<organism evidence="6 7">
    <name type="scientific">Marine Group III euryarchaeote CG-Epi5</name>
    <dbReference type="NCBI Taxonomy" id="1888999"/>
    <lineage>
        <taxon>Archaea</taxon>
        <taxon>Methanobacteriati</taxon>
        <taxon>Thermoplasmatota</taxon>
        <taxon>Thermoplasmata</taxon>
        <taxon>Candidatus Thermoprofundales</taxon>
    </lineage>
</organism>
<evidence type="ECO:0000313" key="6">
    <source>
        <dbReference type="EMBL" id="OIR22202.1"/>
    </source>
</evidence>
<proteinExistence type="inferred from homology"/>
<comment type="caution">
    <text evidence="6">The sequence shown here is derived from an EMBL/GenBank/DDBJ whole genome shotgun (WGS) entry which is preliminary data.</text>
</comment>
<dbReference type="GO" id="GO:0032259">
    <property type="term" value="P:methylation"/>
    <property type="evidence" value="ECO:0007669"/>
    <property type="project" value="UniProtKB-KW"/>
</dbReference>
<evidence type="ECO:0000256" key="1">
    <source>
        <dbReference type="ARBA" id="ARBA00010815"/>
    </source>
</evidence>
<evidence type="ECO:0000313" key="7">
    <source>
        <dbReference type="Proteomes" id="UP000183686"/>
    </source>
</evidence>
<dbReference type="InterPro" id="IPR029063">
    <property type="entry name" value="SAM-dependent_MTases_sf"/>
</dbReference>
<dbReference type="CDD" id="cd02440">
    <property type="entry name" value="AdoMet_MTases"/>
    <property type="match status" value="1"/>
</dbReference>
<accession>A0A1J5TMM1</accession>
<dbReference type="Pfam" id="PF02353">
    <property type="entry name" value="CMAS"/>
    <property type="match status" value="1"/>
</dbReference>
<keyword evidence="3" id="KW-0808">Transferase</keyword>
<evidence type="ECO:0000256" key="5">
    <source>
        <dbReference type="ARBA" id="ARBA00023098"/>
    </source>
</evidence>
<dbReference type="GO" id="GO:0008168">
    <property type="term" value="F:methyltransferase activity"/>
    <property type="evidence" value="ECO:0007669"/>
    <property type="project" value="UniProtKB-KW"/>
</dbReference>
<evidence type="ECO:0000256" key="3">
    <source>
        <dbReference type="ARBA" id="ARBA00022679"/>
    </source>
</evidence>
<gene>
    <name evidence="6" type="ORF">BEU02_01680</name>
</gene>
<keyword evidence="2" id="KW-0489">Methyltransferase</keyword>
<evidence type="ECO:0000256" key="2">
    <source>
        <dbReference type="ARBA" id="ARBA00022603"/>
    </source>
</evidence>
<dbReference type="PIRSF" id="PIRSF003085">
    <property type="entry name" value="CMAS"/>
    <property type="match status" value="1"/>
</dbReference>
<dbReference type="PANTHER" id="PTHR43667">
    <property type="entry name" value="CYCLOPROPANE-FATTY-ACYL-PHOSPHOLIPID SYNTHASE"/>
    <property type="match status" value="1"/>
</dbReference>
<evidence type="ECO:0008006" key="8">
    <source>
        <dbReference type="Google" id="ProtNLM"/>
    </source>
</evidence>
<dbReference type="Proteomes" id="UP000183686">
    <property type="component" value="Unassembled WGS sequence"/>
</dbReference>
<dbReference type="Gene3D" id="3.40.50.150">
    <property type="entry name" value="Vaccinia Virus protein VP39"/>
    <property type="match status" value="1"/>
</dbReference>
<protein>
    <recommendedName>
        <fullName evidence="8">Cyclopropane-fatty-acyl-phospholipid synthase</fullName>
    </recommendedName>
</protein>